<dbReference type="AlphaFoldDB" id="K5XUJ2"/>
<feature type="transmembrane region" description="Helical" evidence="1">
    <location>
        <begin position="62"/>
        <end position="85"/>
    </location>
</feature>
<name>K5XUJ2_AGABU</name>
<keyword evidence="3" id="KW-1185">Reference proteome</keyword>
<dbReference type="HOGENOM" id="CLU_122015_0_0_1"/>
<dbReference type="KEGG" id="abp:AGABI1DRAFT114362"/>
<dbReference type="eggNOG" id="ENOG502SS8D">
    <property type="taxonomic scope" value="Eukaryota"/>
</dbReference>
<dbReference type="OMA" id="TWKEIWE"/>
<dbReference type="RefSeq" id="XP_007330573.1">
    <property type="nucleotide sequence ID" value="XM_007330511.1"/>
</dbReference>
<dbReference type="InParanoid" id="K5XUJ2"/>
<dbReference type="Proteomes" id="UP000008493">
    <property type="component" value="Unassembled WGS sequence"/>
</dbReference>
<dbReference type="OrthoDB" id="3187264at2759"/>
<keyword evidence="1" id="KW-1133">Transmembrane helix</keyword>
<feature type="transmembrane region" description="Helical" evidence="1">
    <location>
        <begin position="24"/>
        <end position="42"/>
    </location>
</feature>
<proteinExistence type="predicted"/>
<evidence type="ECO:0000256" key="1">
    <source>
        <dbReference type="SAM" id="Phobius"/>
    </source>
</evidence>
<feature type="transmembrane region" description="Helical" evidence="1">
    <location>
        <begin position="131"/>
        <end position="153"/>
    </location>
</feature>
<evidence type="ECO:0000313" key="3">
    <source>
        <dbReference type="Proteomes" id="UP000008493"/>
    </source>
</evidence>
<organism evidence="2 3">
    <name type="scientific">Agaricus bisporus var. burnettii (strain JB137-S8 / ATCC MYA-4627 / FGSC 10392)</name>
    <name type="common">White button mushroom</name>
    <dbReference type="NCBI Taxonomy" id="597362"/>
    <lineage>
        <taxon>Eukaryota</taxon>
        <taxon>Fungi</taxon>
        <taxon>Dikarya</taxon>
        <taxon>Basidiomycota</taxon>
        <taxon>Agaricomycotina</taxon>
        <taxon>Agaricomycetes</taxon>
        <taxon>Agaricomycetidae</taxon>
        <taxon>Agaricales</taxon>
        <taxon>Agaricineae</taxon>
        <taxon>Agaricaceae</taxon>
        <taxon>Agaricus</taxon>
    </lineage>
</organism>
<keyword evidence="1" id="KW-0472">Membrane</keyword>
<dbReference type="EMBL" id="JH971391">
    <property type="protein sequence ID" value="EKM78765.1"/>
    <property type="molecule type" value="Genomic_DNA"/>
</dbReference>
<keyword evidence="1" id="KW-0812">Transmembrane</keyword>
<dbReference type="GeneID" id="18824302"/>
<reference evidence="3" key="1">
    <citation type="journal article" date="2012" name="Proc. Natl. Acad. Sci. U.S.A.">
        <title>Genome sequence of the button mushroom Agaricus bisporus reveals mechanisms governing adaptation to a humic-rich ecological niche.</title>
        <authorList>
            <person name="Morin E."/>
            <person name="Kohler A."/>
            <person name="Baker A.R."/>
            <person name="Foulongne-Oriol M."/>
            <person name="Lombard V."/>
            <person name="Nagy L.G."/>
            <person name="Ohm R.A."/>
            <person name="Patyshakuliyeva A."/>
            <person name="Brun A."/>
            <person name="Aerts A.L."/>
            <person name="Bailey A.M."/>
            <person name="Billette C."/>
            <person name="Coutinho P.M."/>
            <person name="Deakin G."/>
            <person name="Doddapaneni H."/>
            <person name="Floudas D."/>
            <person name="Grimwood J."/>
            <person name="Hilden K."/>
            <person name="Kuees U."/>
            <person name="LaButti K.M."/>
            <person name="Lapidus A."/>
            <person name="Lindquist E.A."/>
            <person name="Lucas S.M."/>
            <person name="Murat C."/>
            <person name="Riley R.W."/>
            <person name="Salamov A.A."/>
            <person name="Schmutz J."/>
            <person name="Subramanian V."/>
            <person name="Woesten H.A.B."/>
            <person name="Xu J."/>
            <person name="Eastwood D.C."/>
            <person name="Foster G.D."/>
            <person name="Sonnenberg A.S."/>
            <person name="Cullen D."/>
            <person name="de Vries R.P."/>
            <person name="Lundell T."/>
            <person name="Hibbett D.S."/>
            <person name="Henrissat B."/>
            <person name="Burton K.S."/>
            <person name="Kerrigan R.W."/>
            <person name="Challen M.P."/>
            <person name="Grigoriev I.V."/>
            <person name="Martin F."/>
        </authorList>
    </citation>
    <scope>NUCLEOTIDE SEQUENCE [LARGE SCALE GENOMIC DNA]</scope>
    <source>
        <strain evidence="3">JB137-S8 / ATCC MYA-4627 / FGSC 10392</strain>
    </source>
</reference>
<protein>
    <submittedName>
        <fullName evidence="2">Uncharacterized protein</fullName>
    </submittedName>
</protein>
<accession>K5XUJ2</accession>
<sequence length="170" mass="19242">MAERVATSDMSSPRKMWQHWRRNVVRQLKLIIPGASITLYLGTVNKILGILHSGSGSWQSTIALAAISNAATMIALFLYMLFLIYYRDEHPDWRSWRQSGSMSTIIPVLTATIILGWLLHFVALGRWSELGYFRGFVGASALYALIFGVLALVPAPRKEKDKQPISRHRR</sequence>
<gene>
    <name evidence="2" type="ORF">AGABI1DRAFT_114362</name>
</gene>
<evidence type="ECO:0000313" key="2">
    <source>
        <dbReference type="EMBL" id="EKM78765.1"/>
    </source>
</evidence>
<feature type="transmembrane region" description="Helical" evidence="1">
    <location>
        <begin position="105"/>
        <end position="125"/>
    </location>
</feature>